<gene>
    <name evidence="5" type="ORF">K8I29_10065</name>
</gene>
<evidence type="ECO:0000256" key="2">
    <source>
        <dbReference type="ARBA" id="ARBA00023012"/>
    </source>
</evidence>
<evidence type="ECO:0000313" key="5">
    <source>
        <dbReference type="EMBL" id="MBZ0156536.1"/>
    </source>
</evidence>
<dbReference type="Pfam" id="PF00072">
    <property type="entry name" value="Response_reg"/>
    <property type="match status" value="1"/>
</dbReference>
<feature type="domain" description="Response regulatory" evidence="4">
    <location>
        <begin position="8"/>
        <end position="122"/>
    </location>
</feature>
<comment type="caution">
    <text evidence="5">The sequence shown here is derived from an EMBL/GenBank/DDBJ whole genome shotgun (WGS) entry which is preliminary data.</text>
</comment>
<name>A0A953J5B4_9BACT</name>
<evidence type="ECO:0000313" key="6">
    <source>
        <dbReference type="Proteomes" id="UP000705867"/>
    </source>
</evidence>
<dbReference type="GO" id="GO:0000160">
    <property type="term" value="P:phosphorelay signal transduction system"/>
    <property type="evidence" value="ECO:0007669"/>
    <property type="project" value="UniProtKB-KW"/>
</dbReference>
<dbReference type="InterPro" id="IPR001789">
    <property type="entry name" value="Sig_transdc_resp-reg_receiver"/>
</dbReference>
<organism evidence="5 6">
    <name type="scientific">Candidatus Nitrobium versatile</name>
    <dbReference type="NCBI Taxonomy" id="2884831"/>
    <lineage>
        <taxon>Bacteria</taxon>
        <taxon>Pseudomonadati</taxon>
        <taxon>Nitrospirota</taxon>
        <taxon>Nitrospiria</taxon>
        <taxon>Nitrospirales</taxon>
        <taxon>Nitrospiraceae</taxon>
        <taxon>Candidatus Nitrobium</taxon>
    </lineage>
</organism>
<accession>A0A953J5B4</accession>
<dbReference type="EMBL" id="JAIOIV010000078">
    <property type="protein sequence ID" value="MBZ0156536.1"/>
    <property type="molecule type" value="Genomic_DNA"/>
</dbReference>
<evidence type="ECO:0000256" key="1">
    <source>
        <dbReference type="ARBA" id="ARBA00022553"/>
    </source>
</evidence>
<reference evidence="5" key="2">
    <citation type="submission" date="2021-08" db="EMBL/GenBank/DDBJ databases">
        <authorList>
            <person name="Dalcin Martins P."/>
        </authorList>
    </citation>
    <scope>NUCLEOTIDE SEQUENCE</scope>
    <source>
        <strain evidence="5">MAG_39</strain>
    </source>
</reference>
<dbReference type="InterPro" id="IPR050595">
    <property type="entry name" value="Bact_response_regulator"/>
</dbReference>
<proteinExistence type="predicted"/>
<keyword evidence="1 3" id="KW-0597">Phosphoprotein</keyword>
<dbReference type="PANTHER" id="PTHR44591:SF14">
    <property type="entry name" value="PROTEIN PILG"/>
    <property type="match status" value="1"/>
</dbReference>
<evidence type="ECO:0000256" key="3">
    <source>
        <dbReference type="PROSITE-ProRule" id="PRU00169"/>
    </source>
</evidence>
<dbReference type="PROSITE" id="PS50110">
    <property type="entry name" value="RESPONSE_REGULATORY"/>
    <property type="match status" value="1"/>
</dbReference>
<keyword evidence="2" id="KW-0902">Two-component regulatory system</keyword>
<reference evidence="5" key="1">
    <citation type="journal article" date="2021" name="bioRxiv">
        <title>Unraveling nitrogen, sulfur and carbon metabolic pathways and microbial community transcriptional responses to substrate deprivation and toxicity stresses in a bioreactor mimicking anoxic brackish coastal sediment conditions.</title>
        <authorList>
            <person name="Martins P.D."/>
            <person name="Echeveste M.J."/>
            <person name="Arshad A."/>
            <person name="Kurth J."/>
            <person name="Ouboter H."/>
            <person name="Jetten M.S.M."/>
            <person name="Welte C.U."/>
        </authorList>
    </citation>
    <scope>NUCLEOTIDE SEQUENCE</scope>
    <source>
        <strain evidence="5">MAG_39</strain>
    </source>
</reference>
<dbReference type="Proteomes" id="UP000705867">
    <property type="component" value="Unassembled WGS sequence"/>
</dbReference>
<feature type="modified residue" description="4-aspartylphosphate" evidence="3">
    <location>
        <position position="57"/>
    </location>
</feature>
<dbReference type="InterPro" id="IPR011006">
    <property type="entry name" value="CheY-like_superfamily"/>
</dbReference>
<sequence>MKRKKEIKVLLVDDEEAFVNTLAQRLRMRELLVDTVYDGEQALSSLQEKNPDVIVLDLKMPGLHGLDVLREIKKKHADMQVIILTGHGSDKDEEEAKRLGGFDFLKKPADIDLLVAKIREAYWEKVERAMMAVTFAEEGMLDTARKIIRKEE</sequence>
<dbReference type="SMART" id="SM00448">
    <property type="entry name" value="REC"/>
    <property type="match status" value="1"/>
</dbReference>
<dbReference type="Gene3D" id="3.40.50.2300">
    <property type="match status" value="1"/>
</dbReference>
<dbReference type="SUPFAM" id="SSF52172">
    <property type="entry name" value="CheY-like"/>
    <property type="match status" value="1"/>
</dbReference>
<dbReference type="AlphaFoldDB" id="A0A953J5B4"/>
<evidence type="ECO:0000259" key="4">
    <source>
        <dbReference type="PROSITE" id="PS50110"/>
    </source>
</evidence>
<protein>
    <submittedName>
        <fullName evidence="5">Response regulator</fullName>
    </submittedName>
</protein>
<dbReference type="PANTHER" id="PTHR44591">
    <property type="entry name" value="STRESS RESPONSE REGULATOR PROTEIN 1"/>
    <property type="match status" value="1"/>
</dbReference>